<gene>
    <name evidence="2" type="ORF">EFBL_2610</name>
</gene>
<dbReference type="EMBL" id="BDUF01000075">
    <property type="protein sequence ID" value="GAX90950.1"/>
    <property type="molecule type" value="Genomic_DNA"/>
</dbReference>
<name>A0A292YR44_9BACL</name>
<dbReference type="GO" id="GO:0008168">
    <property type="term" value="F:methyltransferase activity"/>
    <property type="evidence" value="ECO:0007669"/>
    <property type="project" value="UniProtKB-KW"/>
</dbReference>
<proteinExistence type="predicted"/>
<evidence type="ECO:0000259" key="1">
    <source>
        <dbReference type="Pfam" id="PF01728"/>
    </source>
</evidence>
<protein>
    <submittedName>
        <fullName evidence="2">SAM-dependent methyltransferase</fullName>
    </submittedName>
</protein>
<evidence type="ECO:0000313" key="2">
    <source>
        <dbReference type="EMBL" id="GAX90950.1"/>
    </source>
</evidence>
<dbReference type="InterPro" id="IPR002877">
    <property type="entry name" value="RNA_MeTrfase_FtsJ_dom"/>
</dbReference>
<dbReference type="PANTHER" id="PTHR37524:SF2">
    <property type="entry name" value="RIBOSOMAL RNA METHYLTRANSFERASE FTSJ DOMAIN-CONTAINING PROTEIN"/>
    <property type="match status" value="1"/>
</dbReference>
<keyword evidence="2" id="KW-0808">Transferase</keyword>
<sequence length="300" mass="33957">MHTSVSFSQFSDLARAADPIFTRHIQPVDDVLEINRTKNDLLILIEYLLSRMDRFQTGDRVSVQVRRASGLNFGYTPYGVKEALDPFFTENGLIPVVQQADSVVSIYLAFNRAYIGISKPYENLSDWPGGMIRLQKAENQTSRSRFKLEEACLVFDIRLSEYSSALDLGAAPGGWSSYLLDQGLHVTAVDTGELEPALLNHPNLIFCKTNVSDTMFGPDAFEVLTCDMSWDPMHTAKLVSKHLYSLKKRGIAVITIKLMHKKIRKTIDDFVRVLEPDLTCVSIKQLFHNRDEVTAFFRKT</sequence>
<dbReference type="PANTHER" id="PTHR37524">
    <property type="entry name" value="RIBOSOMAL RNA LARGE SUBUNIT METHYLTRANSFERASE M"/>
    <property type="match status" value="1"/>
</dbReference>
<dbReference type="AlphaFoldDB" id="A0A292YR44"/>
<dbReference type="Pfam" id="PF01728">
    <property type="entry name" value="FtsJ"/>
    <property type="match status" value="1"/>
</dbReference>
<dbReference type="GO" id="GO:0032259">
    <property type="term" value="P:methylation"/>
    <property type="evidence" value="ECO:0007669"/>
    <property type="project" value="UniProtKB-KW"/>
</dbReference>
<dbReference type="InterPro" id="IPR029063">
    <property type="entry name" value="SAM-dependent_MTases_sf"/>
</dbReference>
<comment type="caution">
    <text evidence="2">The sequence shown here is derived from an EMBL/GenBank/DDBJ whole genome shotgun (WGS) entry which is preliminary data.</text>
</comment>
<dbReference type="SUPFAM" id="SSF53335">
    <property type="entry name" value="S-adenosyl-L-methionine-dependent methyltransferases"/>
    <property type="match status" value="1"/>
</dbReference>
<keyword evidence="3" id="KW-1185">Reference proteome</keyword>
<evidence type="ECO:0000313" key="3">
    <source>
        <dbReference type="Proteomes" id="UP000217785"/>
    </source>
</evidence>
<dbReference type="Proteomes" id="UP000217785">
    <property type="component" value="Unassembled WGS sequence"/>
</dbReference>
<keyword evidence="2" id="KW-0489">Methyltransferase</keyword>
<dbReference type="CDD" id="cd02440">
    <property type="entry name" value="AdoMet_MTases"/>
    <property type="match status" value="1"/>
</dbReference>
<dbReference type="RefSeq" id="WP_165912755.1">
    <property type="nucleotide sequence ID" value="NZ_SLZX01000046.1"/>
</dbReference>
<reference evidence="3" key="1">
    <citation type="submission" date="2017-07" db="EMBL/GenBank/DDBJ databases">
        <title>Draft genome sequence of Effusibacillus lacus strain skLN1.</title>
        <authorList>
            <person name="Watanabe M."/>
            <person name="Kojima H."/>
            <person name="Fukui M."/>
        </authorList>
    </citation>
    <scope>NUCLEOTIDE SEQUENCE [LARGE SCALE GENOMIC DNA]</scope>
    <source>
        <strain evidence="3">skLN1</strain>
    </source>
</reference>
<accession>A0A292YR44</accession>
<feature type="domain" description="Ribosomal RNA methyltransferase FtsJ" evidence="1">
    <location>
        <begin position="142"/>
        <end position="230"/>
    </location>
</feature>
<organism evidence="2 3">
    <name type="scientific">Effusibacillus lacus</name>
    <dbReference type="NCBI Taxonomy" id="1348429"/>
    <lineage>
        <taxon>Bacteria</taxon>
        <taxon>Bacillati</taxon>
        <taxon>Bacillota</taxon>
        <taxon>Bacilli</taxon>
        <taxon>Bacillales</taxon>
        <taxon>Alicyclobacillaceae</taxon>
        <taxon>Effusibacillus</taxon>
    </lineage>
</organism>
<dbReference type="Gene3D" id="3.40.50.150">
    <property type="entry name" value="Vaccinia Virus protein VP39"/>
    <property type="match status" value="1"/>
</dbReference>